<reference evidence="8" key="2">
    <citation type="submission" date="2025-09" db="UniProtKB">
        <authorList>
            <consortium name="Ensembl"/>
        </authorList>
    </citation>
    <scope>IDENTIFICATION</scope>
</reference>
<dbReference type="SUPFAM" id="SSF48726">
    <property type="entry name" value="Immunoglobulin"/>
    <property type="match status" value="1"/>
</dbReference>
<feature type="domain" description="Immunoglobulin V-set" evidence="7">
    <location>
        <begin position="37"/>
        <end position="110"/>
    </location>
</feature>
<dbReference type="InterPro" id="IPR013106">
    <property type="entry name" value="Ig_V-set"/>
</dbReference>
<keyword evidence="9" id="KW-1185">Reference proteome</keyword>
<dbReference type="Ensembl" id="ENSOSIT00000002754.1">
    <property type="protein sequence ID" value="ENSOSIP00000002570.1"/>
    <property type="gene ID" value="ENSOSIG00000001534.1"/>
</dbReference>
<evidence type="ECO:0000313" key="9">
    <source>
        <dbReference type="Proteomes" id="UP000694383"/>
    </source>
</evidence>
<evidence type="ECO:0000259" key="7">
    <source>
        <dbReference type="Pfam" id="PF07686"/>
    </source>
</evidence>
<evidence type="ECO:0000256" key="5">
    <source>
        <dbReference type="SAM" id="MobiDB-lite"/>
    </source>
</evidence>
<dbReference type="PANTHER" id="PTHR19367:SF18">
    <property type="entry name" value="T CELL RECEPTOR ALPHA VARIABLE 16"/>
    <property type="match status" value="1"/>
</dbReference>
<evidence type="ECO:0000256" key="2">
    <source>
        <dbReference type="ARBA" id="ARBA00023130"/>
    </source>
</evidence>
<accession>A0A8C7WS66</accession>
<keyword evidence="2" id="KW-0391">Immunity</keyword>
<proteinExistence type="predicted"/>
<keyword evidence="2" id="KW-1064">Adaptive immunity</keyword>
<evidence type="ECO:0000256" key="1">
    <source>
        <dbReference type="ARBA" id="ARBA00022729"/>
    </source>
</evidence>
<keyword evidence="1 6" id="KW-0732">Signal</keyword>
<sequence>KIHFSAASTHHLIHLMASFSPLFPGLTAGDSISPDQDQLTGTEGKSVKMKCNYQTDYTPWLYWYKHDSDLQAPQFILRKGGKGSTSEHIPDKRYESRTTDTSTELTIRELYKNLETDMGLLFKEEGSGFQ</sequence>
<evidence type="ECO:0000256" key="3">
    <source>
        <dbReference type="ARBA" id="ARBA00023170"/>
    </source>
</evidence>
<feature type="region of interest" description="Disordered" evidence="5">
    <location>
        <begin position="80"/>
        <end position="100"/>
    </location>
</feature>
<dbReference type="Gene3D" id="2.60.40.10">
    <property type="entry name" value="Immunoglobulins"/>
    <property type="match status" value="1"/>
</dbReference>
<dbReference type="GO" id="GO:0002250">
    <property type="term" value="P:adaptive immune response"/>
    <property type="evidence" value="ECO:0007669"/>
    <property type="project" value="UniProtKB-KW"/>
</dbReference>
<evidence type="ECO:0000256" key="6">
    <source>
        <dbReference type="SAM" id="SignalP"/>
    </source>
</evidence>
<feature type="chain" id="PRO_5034043145" description="Immunoglobulin V-set domain-containing protein" evidence="6">
    <location>
        <begin position="29"/>
        <end position="130"/>
    </location>
</feature>
<keyword evidence="3" id="KW-0675">Receptor</keyword>
<name>A0A8C7WS66_9TELE</name>
<dbReference type="AlphaFoldDB" id="A0A8C7WS66"/>
<organism evidence="8 9">
    <name type="scientific">Oryzias sinensis</name>
    <name type="common">Chinese medaka</name>
    <dbReference type="NCBI Taxonomy" id="183150"/>
    <lineage>
        <taxon>Eukaryota</taxon>
        <taxon>Metazoa</taxon>
        <taxon>Chordata</taxon>
        <taxon>Craniata</taxon>
        <taxon>Vertebrata</taxon>
        <taxon>Euteleostomi</taxon>
        <taxon>Actinopterygii</taxon>
        <taxon>Neopterygii</taxon>
        <taxon>Teleostei</taxon>
        <taxon>Neoteleostei</taxon>
        <taxon>Acanthomorphata</taxon>
        <taxon>Ovalentaria</taxon>
        <taxon>Atherinomorphae</taxon>
        <taxon>Beloniformes</taxon>
        <taxon>Adrianichthyidae</taxon>
        <taxon>Oryziinae</taxon>
        <taxon>Oryzias</taxon>
    </lineage>
</organism>
<evidence type="ECO:0000313" key="8">
    <source>
        <dbReference type="Ensembl" id="ENSOSIP00000002570.1"/>
    </source>
</evidence>
<dbReference type="InterPro" id="IPR051287">
    <property type="entry name" value="TCR_variable_region"/>
</dbReference>
<dbReference type="InterPro" id="IPR036179">
    <property type="entry name" value="Ig-like_dom_sf"/>
</dbReference>
<dbReference type="GeneTree" id="ENSGT00940000176856"/>
<dbReference type="Pfam" id="PF07686">
    <property type="entry name" value="V-set"/>
    <property type="match status" value="1"/>
</dbReference>
<reference evidence="8" key="1">
    <citation type="submission" date="2025-08" db="UniProtKB">
        <authorList>
            <consortium name="Ensembl"/>
        </authorList>
    </citation>
    <scope>IDENTIFICATION</scope>
</reference>
<dbReference type="Proteomes" id="UP000694383">
    <property type="component" value="Unplaced"/>
</dbReference>
<dbReference type="InterPro" id="IPR013783">
    <property type="entry name" value="Ig-like_fold"/>
</dbReference>
<feature type="signal peptide" evidence="6">
    <location>
        <begin position="1"/>
        <end position="28"/>
    </location>
</feature>
<evidence type="ECO:0000256" key="4">
    <source>
        <dbReference type="ARBA" id="ARBA00023319"/>
    </source>
</evidence>
<keyword evidence="4" id="KW-0393">Immunoglobulin domain</keyword>
<dbReference type="PANTHER" id="PTHR19367">
    <property type="entry name" value="T-CELL RECEPTOR ALPHA CHAIN V REGION"/>
    <property type="match status" value="1"/>
</dbReference>
<feature type="compositionally biased region" description="Basic and acidic residues" evidence="5">
    <location>
        <begin position="88"/>
        <end position="98"/>
    </location>
</feature>
<protein>
    <recommendedName>
        <fullName evidence="7">Immunoglobulin V-set domain-containing protein</fullName>
    </recommendedName>
</protein>